<feature type="signal peptide" evidence="3">
    <location>
        <begin position="1"/>
        <end position="27"/>
    </location>
</feature>
<evidence type="ECO:0000256" key="3">
    <source>
        <dbReference type="SAM" id="SignalP"/>
    </source>
</evidence>
<name>A0A9D4H289_DREPO</name>
<evidence type="ECO:0008006" key="6">
    <source>
        <dbReference type="Google" id="ProtNLM"/>
    </source>
</evidence>
<evidence type="ECO:0000313" key="4">
    <source>
        <dbReference type="EMBL" id="KAH3828076.1"/>
    </source>
</evidence>
<feature type="compositionally biased region" description="Low complexity" evidence="1">
    <location>
        <begin position="244"/>
        <end position="254"/>
    </location>
</feature>
<evidence type="ECO:0000256" key="2">
    <source>
        <dbReference type="SAM" id="Phobius"/>
    </source>
</evidence>
<dbReference type="Proteomes" id="UP000828390">
    <property type="component" value="Unassembled WGS sequence"/>
</dbReference>
<feature type="region of interest" description="Disordered" evidence="1">
    <location>
        <begin position="223"/>
        <end position="259"/>
    </location>
</feature>
<keyword evidence="2" id="KW-0472">Membrane</keyword>
<feature type="chain" id="PRO_5038447780" description="CUB domain-containing protein" evidence="3">
    <location>
        <begin position="28"/>
        <end position="291"/>
    </location>
</feature>
<keyword evidence="5" id="KW-1185">Reference proteome</keyword>
<dbReference type="Gene3D" id="2.60.120.290">
    <property type="entry name" value="Spermadhesin, CUB domain"/>
    <property type="match status" value="1"/>
</dbReference>
<dbReference type="OrthoDB" id="6131329at2759"/>
<proteinExistence type="predicted"/>
<dbReference type="InterPro" id="IPR035914">
    <property type="entry name" value="Sperma_CUB_dom_sf"/>
</dbReference>
<reference evidence="4" key="2">
    <citation type="submission" date="2020-11" db="EMBL/GenBank/DDBJ databases">
        <authorList>
            <person name="McCartney M.A."/>
            <person name="Auch B."/>
            <person name="Kono T."/>
            <person name="Mallez S."/>
            <person name="Becker A."/>
            <person name="Gohl D.M."/>
            <person name="Silverstein K.A.T."/>
            <person name="Koren S."/>
            <person name="Bechman K.B."/>
            <person name="Herman A."/>
            <person name="Abrahante J.E."/>
            <person name="Garbe J."/>
        </authorList>
    </citation>
    <scope>NUCLEOTIDE SEQUENCE</scope>
    <source>
        <strain evidence="4">Duluth1</strain>
        <tissue evidence="4">Whole animal</tissue>
    </source>
</reference>
<evidence type="ECO:0000256" key="1">
    <source>
        <dbReference type="SAM" id="MobiDB-lite"/>
    </source>
</evidence>
<reference evidence="4" key="1">
    <citation type="journal article" date="2019" name="bioRxiv">
        <title>The Genome of the Zebra Mussel, Dreissena polymorpha: A Resource for Invasive Species Research.</title>
        <authorList>
            <person name="McCartney M.A."/>
            <person name="Auch B."/>
            <person name="Kono T."/>
            <person name="Mallez S."/>
            <person name="Zhang Y."/>
            <person name="Obille A."/>
            <person name="Becker A."/>
            <person name="Abrahante J.E."/>
            <person name="Garbe J."/>
            <person name="Badalamenti J.P."/>
            <person name="Herman A."/>
            <person name="Mangelson H."/>
            <person name="Liachko I."/>
            <person name="Sullivan S."/>
            <person name="Sone E.D."/>
            <person name="Koren S."/>
            <person name="Silverstein K.A.T."/>
            <person name="Beckman K.B."/>
            <person name="Gohl D.M."/>
        </authorList>
    </citation>
    <scope>NUCLEOTIDE SEQUENCE</scope>
    <source>
        <strain evidence="4">Duluth1</strain>
        <tissue evidence="4">Whole animal</tissue>
    </source>
</reference>
<organism evidence="4 5">
    <name type="scientific">Dreissena polymorpha</name>
    <name type="common">Zebra mussel</name>
    <name type="synonym">Mytilus polymorpha</name>
    <dbReference type="NCBI Taxonomy" id="45954"/>
    <lineage>
        <taxon>Eukaryota</taxon>
        <taxon>Metazoa</taxon>
        <taxon>Spiralia</taxon>
        <taxon>Lophotrochozoa</taxon>
        <taxon>Mollusca</taxon>
        <taxon>Bivalvia</taxon>
        <taxon>Autobranchia</taxon>
        <taxon>Heteroconchia</taxon>
        <taxon>Euheterodonta</taxon>
        <taxon>Imparidentia</taxon>
        <taxon>Neoheterodontei</taxon>
        <taxon>Myida</taxon>
        <taxon>Dreissenoidea</taxon>
        <taxon>Dreissenidae</taxon>
        <taxon>Dreissena</taxon>
    </lineage>
</organism>
<feature type="transmembrane region" description="Helical" evidence="2">
    <location>
        <begin position="165"/>
        <end position="196"/>
    </location>
</feature>
<accession>A0A9D4H289</accession>
<dbReference type="SUPFAM" id="SSF49854">
    <property type="entry name" value="Spermadhesin, CUB domain"/>
    <property type="match status" value="1"/>
</dbReference>
<keyword evidence="3" id="KW-0732">Signal</keyword>
<dbReference type="AlphaFoldDB" id="A0A9D4H289"/>
<gene>
    <name evidence="4" type="ORF">DPMN_130026</name>
</gene>
<sequence>MGVRRCIQLRSLVTMVTMCLPFPLSLAKTVYTDRYGDCFHGGPIEVEEEYTIVSRGGDAYDTLNCEMTFKTQTNNRMCLSFKEVEIKRCDLSLNVYASDSSKGAPLSSVNCHSRDDPDLPQTVCSSSNYLTVKMRKQELSRDGYWFKLELKIHSKSDYFAEGADVYVVGFSTVVGVIVGVIALVLIAAIVIVYCCCKHRELTISRKKSRTSCRTGLTDVPILEPSAPPIRDEPPAYHDIPPPYSASEGGSSPSAPVLPAPQGSNEYNMMPYPTSHIETECSAEINLKTDIH</sequence>
<keyword evidence="2" id="KW-1133">Transmembrane helix</keyword>
<keyword evidence="2" id="KW-0812">Transmembrane</keyword>
<comment type="caution">
    <text evidence="4">The sequence shown here is derived from an EMBL/GenBank/DDBJ whole genome shotgun (WGS) entry which is preliminary data.</text>
</comment>
<dbReference type="EMBL" id="JAIWYP010000005">
    <property type="protein sequence ID" value="KAH3828076.1"/>
    <property type="molecule type" value="Genomic_DNA"/>
</dbReference>
<evidence type="ECO:0000313" key="5">
    <source>
        <dbReference type="Proteomes" id="UP000828390"/>
    </source>
</evidence>
<protein>
    <recommendedName>
        <fullName evidence="6">CUB domain-containing protein</fullName>
    </recommendedName>
</protein>